<comment type="caution">
    <text evidence="1">The sequence shown here is derived from an EMBL/GenBank/DDBJ whole genome shotgun (WGS) entry which is preliminary data.</text>
</comment>
<dbReference type="AlphaFoldDB" id="A0AAE0YLD8"/>
<protein>
    <submittedName>
        <fullName evidence="1">Uncharacterized protein</fullName>
    </submittedName>
</protein>
<accession>A0AAE0YLD8</accession>
<evidence type="ECO:0000313" key="1">
    <source>
        <dbReference type="EMBL" id="KAK3749526.1"/>
    </source>
</evidence>
<proteinExistence type="predicted"/>
<keyword evidence="2" id="KW-1185">Reference proteome</keyword>
<name>A0AAE0YLD8_9GAST</name>
<sequence length="168" mass="18367">MPFSSTSSGKFMDTLLLSRAFSPCSHSEIIALNFVYDLRAAPGPSGLGAHAHTHVPACLASHASSRCVCDRAGPSPVARFPHMEFTDTQVKPCVMSVFQLPAETIALQTLPRQSRFFRAELSASYSLNHKISPWKQRRFALSLTNWSLAISTALEGSPPKIPTGRRQL</sequence>
<gene>
    <name evidence="1" type="ORF">RRG08_043431</name>
</gene>
<reference evidence="1" key="1">
    <citation type="journal article" date="2023" name="G3 (Bethesda)">
        <title>A reference genome for the long-term kleptoplast-retaining sea slug Elysia crispata morphotype clarki.</title>
        <authorList>
            <person name="Eastman K.E."/>
            <person name="Pendleton A.L."/>
            <person name="Shaikh M.A."/>
            <person name="Suttiyut T."/>
            <person name="Ogas R."/>
            <person name="Tomko P."/>
            <person name="Gavelis G."/>
            <person name="Widhalm J.R."/>
            <person name="Wisecaver J.H."/>
        </authorList>
    </citation>
    <scope>NUCLEOTIDE SEQUENCE</scope>
    <source>
        <strain evidence="1">ECLA1</strain>
    </source>
</reference>
<dbReference type="Proteomes" id="UP001283361">
    <property type="component" value="Unassembled WGS sequence"/>
</dbReference>
<evidence type="ECO:0000313" key="2">
    <source>
        <dbReference type="Proteomes" id="UP001283361"/>
    </source>
</evidence>
<organism evidence="1 2">
    <name type="scientific">Elysia crispata</name>
    <name type="common">lettuce slug</name>
    <dbReference type="NCBI Taxonomy" id="231223"/>
    <lineage>
        <taxon>Eukaryota</taxon>
        <taxon>Metazoa</taxon>
        <taxon>Spiralia</taxon>
        <taxon>Lophotrochozoa</taxon>
        <taxon>Mollusca</taxon>
        <taxon>Gastropoda</taxon>
        <taxon>Heterobranchia</taxon>
        <taxon>Euthyneura</taxon>
        <taxon>Panpulmonata</taxon>
        <taxon>Sacoglossa</taxon>
        <taxon>Placobranchoidea</taxon>
        <taxon>Plakobranchidae</taxon>
        <taxon>Elysia</taxon>
    </lineage>
</organism>
<dbReference type="EMBL" id="JAWDGP010005937">
    <property type="protein sequence ID" value="KAK3749526.1"/>
    <property type="molecule type" value="Genomic_DNA"/>
</dbReference>